<dbReference type="EMBL" id="GBRH01233670">
    <property type="protein sequence ID" value="JAD64225.1"/>
    <property type="molecule type" value="Transcribed_RNA"/>
</dbReference>
<accession>A0A0A9BST7</accession>
<dbReference type="AlphaFoldDB" id="A0A0A9BST7"/>
<organism evidence="2">
    <name type="scientific">Arundo donax</name>
    <name type="common">Giant reed</name>
    <name type="synonym">Donax arundinaceus</name>
    <dbReference type="NCBI Taxonomy" id="35708"/>
    <lineage>
        <taxon>Eukaryota</taxon>
        <taxon>Viridiplantae</taxon>
        <taxon>Streptophyta</taxon>
        <taxon>Embryophyta</taxon>
        <taxon>Tracheophyta</taxon>
        <taxon>Spermatophyta</taxon>
        <taxon>Magnoliopsida</taxon>
        <taxon>Liliopsida</taxon>
        <taxon>Poales</taxon>
        <taxon>Poaceae</taxon>
        <taxon>PACMAD clade</taxon>
        <taxon>Arundinoideae</taxon>
        <taxon>Arundineae</taxon>
        <taxon>Arundo</taxon>
    </lineage>
</organism>
<protein>
    <submittedName>
        <fullName evidence="2">Uncharacterized protein</fullName>
    </submittedName>
</protein>
<feature type="region of interest" description="Disordered" evidence="1">
    <location>
        <begin position="68"/>
        <end position="115"/>
    </location>
</feature>
<feature type="compositionally biased region" description="Polar residues" evidence="1">
    <location>
        <begin position="100"/>
        <end position="115"/>
    </location>
</feature>
<name>A0A0A9BST7_ARUDO</name>
<reference evidence="2" key="1">
    <citation type="submission" date="2014-09" db="EMBL/GenBank/DDBJ databases">
        <authorList>
            <person name="Magalhaes I.L.F."/>
            <person name="Oliveira U."/>
            <person name="Santos F.R."/>
            <person name="Vidigal T.H.D.A."/>
            <person name="Brescovit A.D."/>
            <person name="Santos A.J."/>
        </authorList>
    </citation>
    <scope>NUCLEOTIDE SEQUENCE</scope>
    <source>
        <tissue evidence="2">Shoot tissue taken approximately 20 cm above the soil surface</tissue>
    </source>
</reference>
<sequence>MSDEDRELEWAIEASRASFQQEWMFQPQMRGTGQWYGDAGQSSSGTKYLRNSDIKMDNKYSVLVPYGDDEDDLLSNSDSEGIQIKDNEEGNSMGHKSNGVRGSQETQAGFYGNNE</sequence>
<evidence type="ECO:0000256" key="1">
    <source>
        <dbReference type="SAM" id="MobiDB-lite"/>
    </source>
</evidence>
<reference evidence="2" key="2">
    <citation type="journal article" date="2015" name="Data Brief">
        <title>Shoot transcriptome of the giant reed, Arundo donax.</title>
        <authorList>
            <person name="Barrero R.A."/>
            <person name="Guerrero F.D."/>
            <person name="Moolhuijzen P."/>
            <person name="Goolsby J.A."/>
            <person name="Tidwell J."/>
            <person name="Bellgard S.E."/>
            <person name="Bellgard M.I."/>
        </authorList>
    </citation>
    <scope>NUCLEOTIDE SEQUENCE</scope>
    <source>
        <tissue evidence="2">Shoot tissue taken approximately 20 cm above the soil surface</tissue>
    </source>
</reference>
<evidence type="ECO:0000313" key="2">
    <source>
        <dbReference type="EMBL" id="JAD64225.1"/>
    </source>
</evidence>
<proteinExistence type="predicted"/>